<evidence type="ECO:0000259" key="6">
    <source>
        <dbReference type="PROSITE" id="PS50941"/>
    </source>
</evidence>
<keyword evidence="2" id="KW-0378">Hydrolase</keyword>
<dbReference type="PROSITE" id="PS50941">
    <property type="entry name" value="CHIT_BIND_I_2"/>
    <property type="match status" value="1"/>
</dbReference>
<dbReference type="EMBL" id="OOIN01000001">
    <property type="protein sequence ID" value="SPO19992.1"/>
    <property type="molecule type" value="Genomic_DNA"/>
</dbReference>
<keyword evidence="4" id="KW-0147">Chitin-binding</keyword>
<dbReference type="InterPro" id="IPR050546">
    <property type="entry name" value="Glycosyl_Hydrlase_16"/>
</dbReference>
<dbReference type="InterPro" id="IPR013320">
    <property type="entry name" value="ConA-like_dom_sf"/>
</dbReference>
<evidence type="ECO:0000256" key="3">
    <source>
        <dbReference type="ARBA" id="ARBA00023295"/>
    </source>
</evidence>
<dbReference type="GO" id="GO:0004553">
    <property type="term" value="F:hydrolase activity, hydrolyzing O-glycosyl compounds"/>
    <property type="evidence" value="ECO:0007669"/>
    <property type="project" value="InterPro"/>
</dbReference>
<dbReference type="GO" id="GO:0016757">
    <property type="term" value="F:glycosyltransferase activity"/>
    <property type="evidence" value="ECO:0007669"/>
    <property type="project" value="TreeGrafter"/>
</dbReference>
<feature type="disulfide bond" evidence="4">
    <location>
        <begin position="41"/>
        <end position="55"/>
    </location>
</feature>
<feature type="domain" description="GH16" evidence="7">
    <location>
        <begin position="66"/>
        <end position="303"/>
    </location>
</feature>
<evidence type="ECO:0000256" key="4">
    <source>
        <dbReference type="PROSITE-ProRule" id="PRU00261"/>
    </source>
</evidence>
<evidence type="ECO:0000256" key="5">
    <source>
        <dbReference type="SAM" id="SignalP"/>
    </source>
</evidence>
<dbReference type="PANTHER" id="PTHR10963">
    <property type="entry name" value="GLYCOSYL HYDROLASE-RELATED"/>
    <property type="match status" value="1"/>
</dbReference>
<keyword evidence="1 5" id="KW-0732">Signal</keyword>
<dbReference type="Gene3D" id="2.60.120.200">
    <property type="match status" value="1"/>
</dbReference>
<dbReference type="GO" id="GO:0005975">
    <property type="term" value="P:carbohydrate metabolic process"/>
    <property type="evidence" value="ECO:0007669"/>
    <property type="project" value="InterPro"/>
</dbReference>
<name>A0A5C3DPP0_9BASI</name>
<gene>
    <name evidence="8" type="ORF">UTRI_00383_B</name>
</gene>
<dbReference type="GO" id="GO:0008061">
    <property type="term" value="F:chitin binding"/>
    <property type="evidence" value="ECO:0007669"/>
    <property type="project" value="UniProtKB-UniRule"/>
</dbReference>
<accession>A0A5C3DPP0</accession>
<dbReference type="InterPro" id="IPR001002">
    <property type="entry name" value="Chitin-bd_1"/>
</dbReference>
<keyword evidence="4" id="KW-1015">Disulfide bond</keyword>
<keyword evidence="3" id="KW-0326">Glycosidase</keyword>
<sequence length="352" mass="38668">MTSSRFTTLFLALIAALTVFTLSASAQQCSATNKCGEAAPCCSSYGYCGSSTDHCLGTCDPTSSFKPSSCKPMPKCKPQTISFDNNAKPYIPASTYRGDPNQAPFTLDQGTVEPSKSGAKMLLTKDGVAKQGTLLSSTRYWYYGQASAVMKHGSWAGVVNTFIGMSGTKDEIDWEFTTASDQDVETNWYWFGQPEGYTHGFTVPGSTLNSISKPARFSAKDWHTYTLDWSPNRLRWLIDGTVVRTLYRKNTLNAKDGLYHYPSSPMRLQLSIWGAGDGTFQQGTVDWAGGLIDWNKAPNGRFVNMVKSVTISCNDPEDVRNDRPNYVFSAKDKNPLNGQPKVLATWKSSIVS</sequence>
<comment type="caution">
    <text evidence="4">Lacks conserved residue(s) required for the propagation of feature annotation.</text>
</comment>
<dbReference type="GO" id="GO:0031505">
    <property type="term" value="P:fungal-type cell wall organization"/>
    <property type="evidence" value="ECO:0007669"/>
    <property type="project" value="TreeGrafter"/>
</dbReference>
<evidence type="ECO:0000259" key="7">
    <source>
        <dbReference type="PROSITE" id="PS51762"/>
    </source>
</evidence>
<dbReference type="GO" id="GO:0009277">
    <property type="term" value="C:fungal-type cell wall"/>
    <property type="evidence" value="ECO:0007669"/>
    <property type="project" value="TreeGrafter"/>
</dbReference>
<evidence type="ECO:0000256" key="2">
    <source>
        <dbReference type="ARBA" id="ARBA00022801"/>
    </source>
</evidence>
<proteinExistence type="predicted"/>
<dbReference type="Proteomes" id="UP000324022">
    <property type="component" value="Unassembled WGS sequence"/>
</dbReference>
<feature type="chain" id="PRO_5023100120" evidence="5">
    <location>
        <begin position="27"/>
        <end position="352"/>
    </location>
</feature>
<feature type="signal peptide" evidence="5">
    <location>
        <begin position="1"/>
        <end position="26"/>
    </location>
</feature>
<feature type="domain" description="Chitin-binding type-1" evidence="6">
    <location>
        <begin position="26"/>
        <end position="72"/>
    </location>
</feature>
<dbReference type="SUPFAM" id="SSF49899">
    <property type="entry name" value="Concanavalin A-like lectins/glucanases"/>
    <property type="match status" value="1"/>
</dbReference>
<evidence type="ECO:0000256" key="1">
    <source>
        <dbReference type="ARBA" id="ARBA00022729"/>
    </source>
</evidence>
<dbReference type="Pfam" id="PF00722">
    <property type="entry name" value="Glyco_hydro_16"/>
    <property type="match status" value="1"/>
</dbReference>
<reference evidence="8 9" key="1">
    <citation type="submission" date="2018-03" db="EMBL/GenBank/DDBJ databases">
        <authorList>
            <person name="Guldener U."/>
        </authorList>
    </citation>
    <scope>NUCLEOTIDE SEQUENCE [LARGE SCALE GENOMIC DNA]</scope>
    <source>
        <strain evidence="8 9">NBRC100155</strain>
    </source>
</reference>
<keyword evidence="9" id="KW-1185">Reference proteome</keyword>
<dbReference type="OrthoDB" id="4781at2759"/>
<organism evidence="8 9">
    <name type="scientific">Ustilago trichophora</name>
    <dbReference type="NCBI Taxonomy" id="86804"/>
    <lineage>
        <taxon>Eukaryota</taxon>
        <taxon>Fungi</taxon>
        <taxon>Dikarya</taxon>
        <taxon>Basidiomycota</taxon>
        <taxon>Ustilaginomycotina</taxon>
        <taxon>Ustilaginomycetes</taxon>
        <taxon>Ustilaginales</taxon>
        <taxon>Ustilaginaceae</taxon>
        <taxon>Ustilago</taxon>
    </lineage>
</organism>
<protein>
    <submittedName>
        <fullName evidence="8">Related to UTR2 - cell wall protein</fullName>
    </submittedName>
</protein>
<dbReference type="PANTHER" id="PTHR10963:SF22">
    <property type="entry name" value="GLYCOSIDASE CRH2-RELATED"/>
    <property type="match status" value="1"/>
</dbReference>
<evidence type="ECO:0000313" key="8">
    <source>
        <dbReference type="EMBL" id="SPO19992.1"/>
    </source>
</evidence>
<dbReference type="InterPro" id="IPR000757">
    <property type="entry name" value="Beta-glucanase-like"/>
</dbReference>
<dbReference type="PROSITE" id="PS51762">
    <property type="entry name" value="GH16_2"/>
    <property type="match status" value="1"/>
</dbReference>
<dbReference type="AlphaFoldDB" id="A0A5C3DPP0"/>
<evidence type="ECO:0000313" key="9">
    <source>
        <dbReference type="Proteomes" id="UP000324022"/>
    </source>
</evidence>